<sequence>MNQIISKELLLENLSHIPEIFGAQDVNLKQIEKKFGVRITTRENQIKIKGNFDSINAVDILMTQLEDLLVSGYKLKEDDVKFAIRLIAEDKTLNLKTIFLERIAVSPKKGFITPKSPTQREFI</sequence>
<dbReference type="SUPFAM" id="SSF54791">
    <property type="entry name" value="Eukaryotic type KH-domain (KH-domain type I)"/>
    <property type="match status" value="1"/>
</dbReference>
<evidence type="ECO:0000313" key="1">
    <source>
        <dbReference type="EMBL" id="SVD39861.1"/>
    </source>
</evidence>
<organism evidence="1">
    <name type="scientific">marine metagenome</name>
    <dbReference type="NCBI Taxonomy" id="408172"/>
    <lineage>
        <taxon>unclassified sequences</taxon>
        <taxon>metagenomes</taxon>
        <taxon>ecological metagenomes</taxon>
    </lineage>
</organism>
<dbReference type="AlphaFoldDB" id="A0A382V1S7"/>
<reference evidence="1" key="1">
    <citation type="submission" date="2018-05" db="EMBL/GenBank/DDBJ databases">
        <authorList>
            <person name="Lanie J.A."/>
            <person name="Ng W.-L."/>
            <person name="Kazmierczak K.M."/>
            <person name="Andrzejewski T.M."/>
            <person name="Davidsen T.M."/>
            <person name="Wayne K.J."/>
            <person name="Tettelin H."/>
            <person name="Glass J.I."/>
            <person name="Rusch D."/>
            <person name="Podicherti R."/>
            <person name="Tsui H.-C.T."/>
            <person name="Winkler M.E."/>
        </authorList>
    </citation>
    <scope>NUCLEOTIDE SEQUENCE</scope>
</reference>
<gene>
    <name evidence="1" type="ORF">METZ01_LOCUS392715</name>
</gene>
<accession>A0A382V1S7</accession>
<proteinExistence type="predicted"/>
<dbReference type="GO" id="GO:0003723">
    <property type="term" value="F:RNA binding"/>
    <property type="evidence" value="ECO:0007669"/>
    <property type="project" value="InterPro"/>
</dbReference>
<dbReference type="EMBL" id="UINC01148144">
    <property type="protein sequence ID" value="SVD39861.1"/>
    <property type="molecule type" value="Genomic_DNA"/>
</dbReference>
<protein>
    <submittedName>
        <fullName evidence="1">Uncharacterized protein</fullName>
    </submittedName>
</protein>
<feature type="non-terminal residue" evidence="1">
    <location>
        <position position="123"/>
    </location>
</feature>
<name>A0A382V1S7_9ZZZZ</name>
<dbReference type="InterPro" id="IPR036612">
    <property type="entry name" value="KH_dom_type_1_sf"/>
</dbReference>